<evidence type="ECO:0000259" key="3">
    <source>
        <dbReference type="PROSITE" id="PS00652"/>
    </source>
</evidence>
<feature type="chain" id="PRO_5035874016" description="TNFR-Cys domain-containing protein" evidence="2">
    <location>
        <begin position="18"/>
        <end position="3589"/>
    </location>
</feature>
<proteinExistence type="predicted"/>
<feature type="transmembrane region" description="Helical" evidence="1">
    <location>
        <begin position="3441"/>
        <end position="3464"/>
    </location>
</feature>
<keyword evidence="1" id="KW-0472">Membrane</keyword>
<dbReference type="InterPro" id="IPR001368">
    <property type="entry name" value="TNFR/NGFR_Cys_rich_reg"/>
</dbReference>
<keyword evidence="1" id="KW-0812">Transmembrane</keyword>
<dbReference type="Proteomes" id="UP000688137">
    <property type="component" value="Unassembled WGS sequence"/>
</dbReference>
<comment type="caution">
    <text evidence="5">The sequence shown here is derived from an EMBL/GenBank/DDBJ whole genome shotgun (WGS) entry which is preliminary data.</text>
</comment>
<evidence type="ECO:0000259" key="4">
    <source>
        <dbReference type="PROSITE" id="PS01186"/>
    </source>
</evidence>
<feature type="transmembrane region" description="Helical" evidence="1">
    <location>
        <begin position="3536"/>
        <end position="3558"/>
    </location>
</feature>
<accession>A0A8S1KEE3</accession>
<feature type="transmembrane region" description="Helical" evidence="1">
    <location>
        <begin position="3335"/>
        <end position="3352"/>
    </location>
</feature>
<reference evidence="5" key="1">
    <citation type="submission" date="2021-01" db="EMBL/GenBank/DDBJ databases">
        <authorList>
            <consortium name="Genoscope - CEA"/>
            <person name="William W."/>
        </authorList>
    </citation>
    <scope>NUCLEOTIDE SEQUENCE</scope>
</reference>
<keyword evidence="6" id="KW-1185">Reference proteome</keyword>
<name>A0A8S1KEE3_PARPR</name>
<keyword evidence="1" id="KW-1133">Transmembrane helix</keyword>
<feature type="signal peptide" evidence="2">
    <location>
        <begin position="1"/>
        <end position="17"/>
    </location>
</feature>
<feature type="domain" description="EGF-like" evidence="4">
    <location>
        <begin position="3009"/>
        <end position="3020"/>
    </location>
</feature>
<dbReference type="PROSITE" id="PS00652">
    <property type="entry name" value="TNFR_NGFR_1"/>
    <property type="match status" value="1"/>
</dbReference>
<evidence type="ECO:0000256" key="1">
    <source>
        <dbReference type="SAM" id="Phobius"/>
    </source>
</evidence>
<dbReference type="EMBL" id="CAJJDM010000019">
    <property type="protein sequence ID" value="CAD8053689.1"/>
    <property type="molecule type" value="Genomic_DNA"/>
</dbReference>
<dbReference type="OMA" id="CPILYDY"/>
<evidence type="ECO:0008006" key="7">
    <source>
        <dbReference type="Google" id="ProtNLM"/>
    </source>
</evidence>
<dbReference type="PROSITE" id="PS01186">
    <property type="entry name" value="EGF_2"/>
    <property type="match status" value="1"/>
</dbReference>
<dbReference type="PANTHER" id="PTHR15332">
    <property type="entry name" value="PROPROTEIN CONVERTASE SUBTILISIN_KEXIN TYPE 5-LIKE"/>
    <property type="match status" value="1"/>
</dbReference>
<protein>
    <recommendedName>
        <fullName evidence="7">TNFR-Cys domain-containing protein</fullName>
    </recommendedName>
</protein>
<dbReference type="InterPro" id="IPR000742">
    <property type="entry name" value="EGF"/>
</dbReference>
<sequence>MCFLIKAILILLPFVNGAQKLRLQGSKPLYMDCKMIDERDNGFVGSQYFYKYLSQSGNLLNLDQITFSFWMLVYSKMKLNGKQILFGFVDGYTNNPYLNLMLYYQIEQGDYYMYVVNQRFSPEIIKLKLKQENDLYIGSWNHILLSIDQSTSNTFINLKFFSTFDYQLNQFQETLVNQKLNYKFGVHSRITNEQLYNAPFDYKACVYIANFDYINGWTTMDSEIYIDYDLELKYFLKPYKTNGLNVNDIFMNVIMRSYTNPIIYSDTIGLILYKNTQIVYNFMEQLSSFTMMFWIKPQNIISNFQFLSLTDDALQKTSVGFGISKEYYLLFHQNYDKTYLGNLADNVWVHVTAGFLELSLNYDFYPTNQKKLLRVFIDEVQVTLKTITNVIVYRRLVLGPIFNDDFGSEMIDIQDIRIFKGYGILKSQGDCQLFVGAYCAFCKAGTHYCKEQDPTDNINIYKCPAGYKESGTSCALISISNCLRQSGSLCTVCADNYLLKNGQCVMITALVSPFNCQDDFAIFCQRRNLLIMNSKSIDDKSKLCIDSYNQYNPATYRCEQISSQICLQAQYLKSCYVCNSGYYLTELNTCQKTCTANYKFQLNGVCLKDCPGRYLYQYNCLIGKSQPTFTCNTSQKCNRNEVNINYYCLKSIEQTGKVISCIQFGSIQKQVYFDCDPLCKYCYGTESYQCLGCYSNMFYSPYYTTCVDDCSTQAKFKYNNRDWMVCELECPSEYLTQEYECVTTCGVGYAKYNTICQIDTDITDNYLKTTPIPMFVDCPELCQTCTSDTYCTSCLNNYPLNQNKCVTSCYPQYLYVNEDNVNQCLVNCDPTDLVYQNNNIDGYSIRQCFKIKCGYIKTNKMYQTYQHQTNPLICMYPCDSGYYAQISTYQCTKCSTNCATCYNTATTCTSCYPTTFLQDYDCFKTCKSKFKNYINWQCEGSCSIGFTIDDKIQSIQACVNKCGQVFGTFIYSLNNRCYETAPIIGAYCINLDCFNCYYNCKTCSGPNNNQCLTCYDKTFFLSNQCVIDCGTKFYDLLNWKCVNTCPINLYTTSGYQIINTINKLVTSCSSTCLYNQFQYKDLCSDLQPIGTYCVQKTNYKLCDNCASVCKTCFDSYSTTCSECNPGSYLYNTTCSSECPNDSPYKDTINNTCVVICASYQEDGYCVAACSANYYIYEAEKQCYESGCPEGTYNQINTYNCYACALGCATCIDGASNQCITCLPDYFLLGTSTCTSICNVSPDLIQDWVNGKCVKQCPSGSFLQTLQNGYLACKDTCPVYYYSNICVATCPTQTYLDGTLCNPCAGPCSECYGVDIDQCTKCDSGYYLADTTCVDTCPSTKPYANLANQACVLSCPDYLYLAKKVCFSPCPGFLAYYELDGKKECVDQCYSKSYLSSGRCYSCNSICKECYGPINGNCLQCESPYFLYQQKCQNTCPFYTDYTDRVCKESCPSNTVIQGMKCQTSCNTGYVLYNQFCVTTCPTFTYKVGNNCYVCNSLCRTCFGPSVSQCYSCIENYLINGNTCTQTCPILYDYQISKCLSTCGTKLEVTDTKSCVSNCPTGYIKCNKKCLTVLPDGYYSDGVQCQKCNTKCAQCTSPTVCQSCNLNFYLHLQTCNSFCTNKYLYMDPISRSCVSKCPPTLYHQESFDKRFCVTNCPLKLNDQCIDSCPLGMYNKDSFCTSCPQKCQECTSATNCTICIDDYFLENGLCYLSCIVGKTDYKNHLCVQECDSSLFEYQNECLEVCPTNPVFYYHSNICMDACPISTFQNNQQCIDCDISCLTCIGPLNTDCLICKDTYYLHDQQCVLTCPNLYNEVDKTCIISCPPNLLLDQNKCVLICSQFMYSNTCLSNCPPKTYDSNFTCYDCSQNCLECNSFGCLKCENGSFLQDGSCGNFCPYYYNTILNQCEQQCPEGAFLYIDQCYAACPANTYQYQKSCLLECPQKTIQINSICYQCPERCSTCKNEYECTNCESPYYQYQGACVVACPTVLPYQNKINNICQSECPPDTYEKEYECLKECDLIIYQNKCLKHCPYGYYGNSICKPCKLECKACNDFNICTECSDNFYLEQNQCDTQCTKIKDLKSKKCVDSCSQLLYQNVCYETCPINTYQFVNNCLQKCQDGYFGSTEFKCEKCPSQCITCSNFNQCNSCKVGYYMYQKQCLDECPDKLFSNPLTSQCTQQCPNKTFIFKNQCLYECPNDYLNDTENYQCVLTCNEQQYLNKNSCYPCSFECDKCTAYGNQNCITCATNYILTEDGYCFGKCKTGYYQTSNSCEKCQHKCLTCENDTECLQCRGNNRNPFDCSCPKGFYDDPFYDNCQQCPCEECISQSECLVCKNNLQVPNCSCNRRLNEDWCITCQIGSVNIQYSDDLNSIIVYFGYLISVNLINPFQPSSCSFWFNYAEIFGENAQCYLSWDRYSVHILLEPYASVNIGDELSFKQSFYRDVNQGLCDGQFIEIFIDNTVKGPSAQTKPYVLFDIPSVVSTCKTIIIKQILLDGTAKKIQEVLSWTLHEMENDDYYLQMDAFLADQSNEFTIPIGTLASNVTYTITAKYINILNRVNFTTFSFTTLPERVPYVFLQYNPLIARVYVFDCQLTYSDMKNEFTLSIEISDTHNKTYISLQQHINPIYEVPLNESLLPKETPLLFMASSGSSVVHEQIYLKSKRIDIEFLQQNRFIGLDNQINARAFDRNIQDEVLSTLNIEYQWQCNNLFNLQPCKTEENKIMQFPSRRIADIYADSQNTTFVFFVKASKDNRWTVKEQLIVVTDFEIEEEFILNQEIPKNYVNLNDEITVMIRNNQKYAFIMQEFKILSSIKIRSQTLKFRLAGLTNNFNSPVYIYLVPGNESIAFLLNKPPLEVKFNVEPLIGESLDYFNYSIQNLQPGDKFSIYYYFENLVLQNDINFQSINNGLPLIINSKEITGSFQLPNGIIDNSISVLCQIESDQGSKSYIQQDIKVNRKNYQINKLYESFNNKTNFSDLQSIHTMTKLIEIEQQQVCLKQCSGVGTCVDYKCMCPPGYYFDDCSGNLEQYNNYNNLIINVMQSLIKNPIKNNDEFRLFSQSLLFVSTLKDINNTYTNLDCQYILEQYIFNLNSRLEKINQHSINLQYQSTANLNYSQIDIRSLENKNDLHTALKSTVFMWAKTLFTQDAGIYQLQSRLNNFLSATIELSLFGIEPDEVIDYSIDTAYLKIQRINNMSNITKGRLLVESSENNNSETEYYDIVQAIYIRNYFAFDGYFPYPLQLYPLYDYQIRLQNRKQNIQLKTYISYKFKIQNDTSNLVCLMRNSHTYEWSNENCSIHLINSTYYCNCTTLAPTTICNDYDFLFQGSPQFKLDIPNMLYIIYFVQLIILGIFYIQARYSVHEKSIDNNKFGQILKLARKDKIAVFGSKIVPISDEKHNVQNESQQLQQIDRKTRNDKFSFNNFWKYHFLTSMKYNKICYFSSFLRSILIILKWNQAIIIGEVLSLFGFTYDVSMWIILSSIIFSRIFEYFLKTQAKYFFYMKQEFILSIIKLFLFLIMISTFLFGIYVYFMIENQTNLIISYSFAILIDILFLDIILFSANKFFGQDKKKLIRKKLKEFQSIAKAQNINKL</sequence>
<feature type="transmembrane region" description="Helical" evidence="1">
    <location>
        <begin position="3510"/>
        <end position="3530"/>
    </location>
</feature>
<evidence type="ECO:0000313" key="5">
    <source>
        <dbReference type="EMBL" id="CAD8053689.1"/>
    </source>
</evidence>
<organism evidence="5 6">
    <name type="scientific">Paramecium primaurelia</name>
    <dbReference type="NCBI Taxonomy" id="5886"/>
    <lineage>
        <taxon>Eukaryota</taxon>
        <taxon>Sar</taxon>
        <taxon>Alveolata</taxon>
        <taxon>Ciliophora</taxon>
        <taxon>Intramacronucleata</taxon>
        <taxon>Oligohymenophorea</taxon>
        <taxon>Peniculida</taxon>
        <taxon>Parameciidae</taxon>
        <taxon>Paramecium</taxon>
    </lineage>
</organism>
<dbReference type="InterPro" id="IPR006212">
    <property type="entry name" value="Furin_repeat"/>
</dbReference>
<gene>
    <name evidence="5" type="ORF">PPRIM_AZ9-3.1.T0210007</name>
</gene>
<evidence type="ECO:0000256" key="2">
    <source>
        <dbReference type="SAM" id="SignalP"/>
    </source>
</evidence>
<feature type="transmembrane region" description="Helical" evidence="1">
    <location>
        <begin position="3470"/>
        <end position="3489"/>
    </location>
</feature>
<dbReference type="CDD" id="cd00064">
    <property type="entry name" value="FU"/>
    <property type="match status" value="8"/>
</dbReference>
<dbReference type="PANTHER" id="PTHR15332:SF175">
    <property type="entry name" value="PROPROTEIN CONVERTASE SUBTILISIN_KEXIN TYPE 5-LIKE"/>
    <property type="match status" value="1"/>
</dbReference>
<feature type="domain" description="TNFR-Cys" evidence="3">
    <location>
        <begin position="2260"/>
        <end position="2300"/>
    </location>
</feature>
<evidence type="ECO:0000313" key="6">
    <source>
        <dbReference type="Proteomes" id="UP000688137"/>
    </source>
</evidence>
<dbReference type="SMART" id="SM00181">
    <property type="entry name" value="EGF"/>
    <property type="match status" value="17"/>
</dbReference>
<dbReference type="SMART" id="SM00261">
    <property type="entry name" value="FU"/>
    <property type="match status" value="20"/>
</dbReference>
<keyword evidence="2" id="KW-0732">Signal</keyword>